<sequence>MINDSQTTPPRSPPQFTQTTRTSHPTTTQSANNSPFSSIGRAAKAAVNPTRTLKSRSIGHGLAAIYVEQGNLASATSLSRPSTPELSDKDKPTSSPRTRKRNIISNLIRSLKVKTQKGGSKAGTNRLSDDSTNSSDYRLSSVDSEDTEEAKHALSRTFKSPYSNDRLPARSTIPRMDIFPQNIRPTAVRIDLPKLYARIDSTPQLALCMSLLHKRYNAVNQQEALFSYFTSMNADAQLDWVSAVKQDPIEQSQICSLGTRMVDEFAKDAFKDSVMITELVLLGPVLDNETFRSLLESVIIDFEQSTILSIDLLQGLVQLVQYAPPESLLSDDMVKMFSILRVRLHDGHHQSLEHAFHITRAVSKLLDVMAEHKVEGLDQIIEHEHISGVLSGLQGSSNPYLMYQACYAFQALQYALDDDTPLQALVRQPAEAVEGSVKISDVLKLDLGAVLKGLGKLQEAIVSTTEPAGTVSKDVCSLMDSGRGVLDRLKQGKDEEQKRPWYAAIIAANAFSRAGQLKHLNQLICKAPCRRDPLFQWGICELLGDIASDEIWDTTVRQQAIDLLEELYKNDAVWGQDDSVRSWMLNIIYQVGTVNDRAISTSAAALLKDMLHTQGTASRLPYPLRNRLPLPPFSPILTRALAIPSVELDLHRLRLQRLQEYKGGIFIPPLAKPGLKAKDDGLFSLLEKAQEFLESERQVMLVLGDSGAGKSAFNHQLEHRLWTDYKSEDPIPLYINLSDIDRPDQDMIAKQLRFHDFSDDQIQELRLYHQFIIICDGYDESQQPVNLHRTNMLNQPRQWNTKMIISCRTQFLGPTYFDRFKPQPDDSCPTVSRDLFQEAVIAPFSKDQIKDYLDQYVQDPESALLFQNKPVWSVEEYMDKLTNIPNLMDLVKNPFLLTLALKVLPDLVSPHRNLASIHITRVGLYDLFIEQTLEISKLRLETNTLTPEELEAFGTLVDGGFVRRGVDYLRRLADAIFQEQDGNLMVQYDHQNDRYTWKADFFGTDPEVKLLRDSCPLTRNGTQYRFVSRSVLEYCFSCVIYTPAWIGNQFDPQDDMDSFVFQALNSDSPLFERNFLEQSSIIQFLCDRVKAHPDFEQQLRDVIEQSRTDSGAAIAATNAITILVKAGVSFHGANLRGVKIPGADLSDGQFDSVQFQGADLSGVKFSRCWMRQMDLSGAQLEGAEFGELPYLVEACFVNACAYSPDGQMFGSALSDGCLAIYNTSTWTRIHYIQQFGQVHDIQFSPDSQRWVSSGDGYTLRLWDCTSGREDLVMKGHKYDLNSMVFSPCGTRVASASSDRTVRLWNSYTGECLSVLEGHTRCVNCVKFSPDGRQLVSCSMDGTIRFWNPETGEPGVVLSTLLGEVYSVAFTPDGRWVASGHKTGALLLWNTSTKELGPILRGHTKIVTNIAFSSNGQWIASSSDDKTVRLWNAPTGILMSILNAHKEHVRTVAFSPNGLQLVSGGWDSKVRLWDVKTCLSNFAVQGQNTNVLKMGYSLDGQAILSHSRRTVRQWDSMTGDGGSVSFEFPDILSIGTKEFPPDGNQIANGSRDRDVRKNSRSISGANAGGWSEKVDVMAYSPCCRWVAFSDRNNSLHLKDFRDPEQLHTLLELNQSVKTTIGAIAFSRTGHHLLVGSWNGKVWLFGLQTKELLASSRPIKERILVATFSPNGQQLALGSDSSIYIWDFQFKTPRIKLRGHSDMAICLAYSPCGQWLASGSEDKTARIWHRQQPLGEKERWSCVSTLGAFFGAIHDVVWNSVTPMEFVTACRDGSVRVWRITRDDGGDRVLVKLLWGSNLRMLCTSDLVFKDAIGLSPTDQRLLVQRGAVDPTLVLKEDESASALFLEEDETTELLSSGDEDSDDSLSARGAGEEQGPVISRARRTPRITITKYSGSDSSSDSFSSSDEEDLSWVSSSSSSSESEGGEAKEELCQQM</sequence>
<dbReference type="PROSITE" id="PS00678">
    <property type="entry name" value="WD_REPEATS_1"/>
    <property type="match status" value="1"/>
</dbReference>
<keyword evidence="2" id="KW-0677">Repeat</keyword>
<dbReference type="PANTHER" id="PTHR19848">
    <property type="entry name" value="WD40 REPEAT PROTEIN"/>
    <property type="match status" value="1"/>
</dbReference>
<feature type="repeat" description="WD" evidence="3">
    <location>
        <begin position="1357"/>
        <end position="1392"/>
    </location>
</feature>
<evidence type="ECO:0000256" key="4">
    <source>
        <dbReference type="SAM" id="MobiDB-lite"/>
    </source>
</evidence>
<feature type="compositionally biased region" description="Low complexity" evidence="4">
    <location>
        <begin position="1892"/>
        <end position="1903"/>
    </location>
</feature>
<dbReference type="InterPro" id="IPR016024">
    <property type="entry name" value="ARM-type_fold"/>
</dbReference>
<keyword evidence="1 3" id="KW-0853">WD repeat</keyword>
<feature type="repeat" description="WD" evidence="3">
    <location>
        <begin position="1695"/>
        <end position="1726"/>
    </location>
</feature>
<accession>A0ABQ7KB78</accession>
<dbReference type="Gene3D" id="2.130.10.10">
    <property type="entry name" value="YVTN repeat-like/Quinoprotein amine dehydrogenase"/>
    <property type="match status" value="5"/>
</dbReference>
<name>A0ABQ7KB78_9FUNG</name>
<feature type="repeat" description="WD" evidence="3">
    <location>
        <begin position="1273"/>
        <end position="1314"/>
    </location>
</feature>
<feature type="region of interest" description="Disordered" evidence="4">
    <location>
        <begin position="1"/>
        <end position="53"/>
    </location>
</feature>
<evidence type="ECO:0000256" key="1">
    <source>
        <dbReference type="ARBA" id="ARBA00022574"/>
    </source>
</evidence>
<dbReference type="SUPFAM" id="SSF52540">
    <property type="entry name" value="P-loop containing nucleoside triphosphate hydrolases"/>
    <property type="match status" value="1"/>
</dbReference>
<feature type="compositionally biased region" description="Low complexity" evidence="4">
    <location>
        <begin position="15"/>
        <end position="29"/>
    </location>
</feature>
<evidence type="ECO:0000259" key="5">
    <source>
        <dbReference type="Pfam" id="PF05729"/>
    </source>
</evidence>
<evidence type="ECO:0000259" key="6">
    <source>
        <dbReference type="Pfam" id="PF23948"/>
    </source>
</evidence>
<proteinExistence type="predicted"/>
<feature type="region of interest" description="Disordered" evidence="4">
    <location>
        <begin position="75"/>
        <end position="169"/>
    </location>
</feature>
<dbReference type="PANTHER" id="PTHR19848:SF8">
    <property type="entry name" value="F-BOX AND WD REPEAT DOMAIN CONTAINING 7"/>
    <property type="match status" value="1"/>
</dbReference>
<feature type="repeat" description="WD" evidence="3">
    <location>
        <begin position="1399"/>
        <end position="1440"/>
    </location>
</feature>
<dbReference type="SMART" id="SM00320">
    <property type="entry name" value="WD40"/>
    <property type="match status" value="11"/>
</dbReference>
<dbReference type="InterPro" id="IPR001680">
    <property type="entry name" value="WD40_rpt"/>
</dbReference>
<protein>
    <recommendedName>
        <fullName evidence="9">WD40 repeat-like protein</fullName>
    </recommendedName>
</protein>
<dbReference type="PROSITE" id="PS50082">
    <property type="entry name" value="WD_REPEATS_2"/>
    <property type="match status" value="7"/>
</dbReference>
<feature type="compositionally biased region" description="Acidic residues" evidence="4">
    <location>
        <begin position="1850"/>
        <end position="1862"/>
    </location>
</feature>
<dbReference type="InterPro" id="IPR036322">
    <property type="entry name" value="WD40_repeat_dom_sf"/>
</dbReference>
<feature type="region of interest" description="Disordered" evidence="4">
    <location>
        <begin position="1850"/>
        <end position="1934"/>
    </location>
</feature>
<dbReference type="Proteomes" id="UP001194696">
    <property type="component" value="Unassembled WGS sequence"/>
</dbReference>
<dbReference type="InterPro" id="IPR056251">
    <property type="entry name" value="Arm_rpt_dom"/>
</dbReference>
<dbReference type="SUPFAM" id="SSF141571">
    <property type="entry name" value="Pentapeptide repeat-like"/>
    <property type="match status" value="1"/>
</dbReference>
<dbReference type="Gene3D" id="2.160.20.80">
    <property type="entry name" value="E3 ubiquitin-protein ligase SopA"/>
    <property type="match status" value="1"/>
</dbReference>
<dbReference type="CDD" id="cd00200">
    <property type="entry name" value="WD40"/>
    <property type="match status" value="1"/>
</dbReference>
<dbReference type="PROSITE" id="PS50294">
    <property type="entry name" value="WD_REPEATS_REGION"/>
    <property type="match status" value="5"/>
</dbReference>
<dbReference type="Pfam" id="PF05729">
    <property type="entry name" value="NACHT"/>
    <property type="match status" value="1"/>
</dbReference>
<evidence type="ECO:0000256" key="2">
    <source>
        <dbReference type="ARBA" id="ARBA00022737"/>
    </source>
</evidence>
<dbReference type="Pfam" id="PF00805">
    <property type="entry name" value="Pentapeptide"/>
    <property type="match status" value="1"/>
</dbReference>
<dbReference type="SUPFAM" id="SSF50978">
    <property type="entry name" value="WD40 repeat-like"/>
    <property type="match status" value="2"/>
</dbReference>
<feature type="repeat" description="WD" evidence="3">
    <location>
        <begin position="1315"/>
        <end position="1356"/>
    </location>
</feature>
<dbReference type="InterPro" id="IPR001646">
    <property type="entry name" value="5peptide_repeat"/>
</dbReference>
<dbReference type="InterPro" id="IPR027417">
    <property type="entry name" value="P-loop_NTPase"/>
</dbReference>
<dbReference type="Gene3D" id="3.40.50.300">
    <property type="entry name" value="P-loop containing nucleotide triphosphate hydrolases"/>
    <property type="match status" value="1"/>
</dbReference>
<feature type="compositionally biased region" description="Basic and acidic residues" evidence="4">
    <location>
        <begin position="1924"/>
        <end position="1934"/>
    </location>
</feature>
<dbReference type="PRINTS" id="PR00320">
    <property type="entry name" value="GPROTEINBRPT"/>
</dbReference>
<dbReference type="Pfam" id="PF23948">
    <property type="entry name" value="ARM_5"/>
    <property type="match status" value="1"/>
</dbReference>
<gene>
    <name evidence="7" type="ORF">BGZ96_000508</name>
</gene>
<dbReference type="EMBL" id="JAAAIM010000107">
    <property type="protein sequence ID" value="KAG0294754.1"/>
    <property type="molecule type" value="Genomic_DNA"/>
</dbReference>
<dbReference type="SUPFAM" id="SSF48371">
    <property type="entry name" value="ARM repeat"/>
    <property type="match status" value="1"/>
</dbReference>
<feature type="compositionally biased region" description="Low complexity" evidence="4">
    <location>
        <begin position="1910"/>
        <end position="1921"/>
    </location>
</feature>
<dbReference type="InterPro" id="IPR019775">
    <property type="entry name" value="WD40_repeat_CS"/>
</dbReference>
<feature type="domain" description="Arm-like repeat" evidence="6">
    <location>
        <begin position="245"/>
        <end position="592"/>
    </location>
</feature>
<keyword evidence="8" id="KW-1185">Reference proteome</keyword>
<dbReference type="Pfam" id="PF00400">
    <property type="entry name" value="WD40"/>
    <property type="match status" value="9"/>
</dbReference>
<evidence type="ECO:0000313" key="7">
    <source>
        <dbReference type="EMBL" id="KAG0294754.1"/>
    </source>
</evidence>
<dbReference type="InterPro" id="IPR020472">
    <property type="entry name" value="WD40_PAC1"/>
</dbReference>
<feature type="region of interest" description="Disordered" evidence="4">
    <location>
        <begin position="1539"/>
        <end position="1561"/>
    </location>
</feature>
<evidence type="ECO:0008006" key="9">
    <source>
        <dbReference type="Google" id="ProtNLM"/>
    </source>
</evidence>
<feature type="compositionally biased region" description="Polar residues" evidence="4">
    <location>
        <begin position="122"/>
        <end position="142"/>
    </location>
</feature>
<dbReference type="InterPro" id="IPR007111">
    <property type="entry name" value="NACHT_NTPase"/>
</dbReference>
<feature type="compositionally biased region" description="Polar residues" evidence="4">
    <location>
        <begin position="75"/>
        <end position="85"/>
    </location>
</feature>
<comment type="caution">
    <text evidence="7">The sequence shown here is derived from an EMBL/GenBank/DDBJ whole genome shotgun (WGS) entry which is preliminary data.</text>
</comment>
<feature type="domain" description="NACHT" evidence="5">
    <location>
        <begin position="699"/>
        <end position="859"/>
    </location>
</feature>
<reference evidence="7 8" key="1">
    <citation type="journal article" date="2020" name="Fungal Divers.">
        <title>Resolving the Mortierellaceae phylogeny through synthesis of multi-gene phylogenetics and phylogenomics.</title>
        <authorList>
            <person name="Vandepol N."/>
            <person name="Liber J."/>
            <person name="Desiro A."/>
            <person name="Na H."/>
            <person name="Kennedy M."/>
            <person name="Barry K."/>
            <person name="Grigoriev I.V."/>
            <person name="Miller A.N."/>
            <person name="O'Donnell K."/>
            <person name="Stajich J.E."/>
            <person name="Bonito G."/>
        </authorList>
    </citation>
    <scope>NUCLEOTIDE SEQUENCE [LARGE SCALE GENOMIC DNA]</scope>
    <source>
        <strain evidence="7 8">AD045</strain>
    </source>
</reference>
<evidence type="ECO:0000313" key="8">
    <source>
        <dbReference type="Proteomes" id="UP001194696"/>
    </source>
</evidence>
<evidence type="ECO:0000256" key="3">
    <source>
        <dbReference type="PROSITE-ProRule" id="PRU00221"/>
    </source>
</evidence>
<organism evidence="7 8">
    <name type="scientific">Linnemannia gamsii</name>
    <dbReference type="NCBI Taxonomy" id="64522"/>
    <lineage>
        <taxon>Eukaryota</taxon>
        <taxon>Fungi</taxon>
        <taxon>Fungi incertae sedis</taxon>
        <taxon>Mucoromycota</taxon>
        <taxon>Mortierellomycotina</taxon>
        <taxon>Mortierellomycetes</taxon>
        <taxon>Mortierellales</taxon>
        <taxon>Mortierellaceae</taxon>
        <taxon>Linnemannia</taxon>
    </lineage>
</organism>
<feature type="repeat" description="WD" evidence="3">
    <location>
        <begin position="1441"/>
        <end position="1476"/>
    </location>
</feature>
<dbReference type="InterPro" id="IPR015943">
    <property type="entry name" value="WD40/YVTN_repeat-like_dom_sf"/>
</dbReference>
<feature type="repeat" description="WD" evidence="3">
    <location>
        <begin position="1231"/>
        <end position="1272"/>
    </location>
</feature>